<protein>
    <submittedName>
        <fullName evidence="1">Uncharacterized protein</fullName>
    </submittedName>
</protein>
<evidence type="ECO:0000313" key="2">
    <source>
        <dbReference type="Proteomes" id="UP000308671"/>
    </source>
</evidence>
<keyword evidence="2" id="KW-1185">Reference proteome</keyword>
<gene>
    <name evidence="1" type="ORF">BGAL_0446g00100</name>
</gene>
<sequence length="277" mass="31736">MRLKTDVYKFTAEEASLQRFLDGGRSKLGPSEDSRFLESDYKFKKLRDHWYSTVQQYSHCRLSYLKDKLPVFASFAAECKRIKPNDVYLVGSWKSDIFRGLAWFTGSKQNSVDRRLPEFDAIWPPSTPFRGIPSWSWAAFDGGVAHIGETWLPGAYDYEPSTFQAEQRLSMISSTPHLHSATTTTVGRNLFGHCAMWNSIFRLRSFLPPEDTVRLLQLGGGTALSGSTACVYELALMQLKGKVLTTNEDLYKRIGMFEIDCESFWLPRRERKIITKI</sequence>
<dbReference type="PANTHER" id="PTHR33112:SF16">
    <property type="entry name" value="HETEROKARYON INCOMPATIBILITY DOMAIN-CONTAINING PROTEIN"/>
    <property type="match status" value="1"/>
</dbReference>
<comment type="caution">
    <text evidence="1">The sequence shown here is derived from an EMBL/GenBank/DDBJ whole genome shotgun (WGS) entry which is preliminary data.</text>
</comment>
<accession>A0A4S8QRA3</accession>
<organism evidence="1 2">
    <name type="scientific">Botrytis galanthina</name>
    <dbReference type="NCBI Taxonomy" id="278940"/>
    <lineage>
        <taxon>Eukaryota</taxon>
        <taxon>Fungi</taxon>
        <taxon>Dikarya</taxon>
        <taxon>Ascomycota</taxon>
        <taxon>Pezizomycotina</taxon>
        <taxon>Leotiomycetes</taxon>
        <taxon>Helotiales</taxon>
        <taxon>Sclerotiniaceae</taxon>
        <taxon>Botrytis</taxon>
    </lineage>
</organism>
<proteinExistence type="predicted"/>
<dbReference type="OrthoDB" id="8300194at2759"/>
<dbReference type="Proteomes" id="UP000308671">
    <property type="component" value="Unassembled WGS sequence"/>
</dbReference>
<dbReference type="EMBL" id="PQXL01000445">
    <property type="protein sequence ID" value="THV45835.1"/>
    <property type="molecule type" value="Genomic_DNA"/>
</dbReference>
<name>A0A4S8QRA3_9HELO</name>
<dbReference type="PANTHER" id="PTHR33112">
    <property type="entry name" value="DOMAIN PROTEIN, PUTATIVE-RELATED"/>
    <property type="match status" value="1"/>
</dbReference>
<dbReference type="AlphaFoldDB" id="A0A4S8QRA3"/>
<evidence type="ECO:0000313" key="1">
    <source>
        <dbReference type="EMBL" id="THV45835.1"/>
    </source>
</evidence>
<reference evidence="1 2" key="1">
    <citation type="submission" date="2017-12" db="EMBL/GenBank/DDBJ databases">
        <title>Comparative genomics of Botrytis spp.</title>
        <authorList>
            <person name="Valero-Jimenez C.A."/>
            <person name="Tapia P."/>
            <person name="Veloso J."/>
            <person name="Silva-Moreno E."/>
            <person name="Staats M."/>
            <person name="Valdes J.H."/>
            <person name="Van Kan J.A.L."/>
        </authorList>
    </citation>
    <scope>NUCLEOTIDE SEQUENCE [LARGE SCALE GENOMIC DNA]</scope>
    <source>
        <strain evidence="1 2">MUCL435</strain>
    </source>
</reference>